<dbReference type="Gene3D" id="3.40.50.300">
    <property type="entry name" value="P-loop containing nucleotide triphosphate hydrolases"/>
    <property type="match status" value="2"/>
</dbReference>
<dbReference type="SUPFAM" id="SSF52540">
    <property type="entry name" value="P-loop containing nucleoside triphosphate hydrolases"/>
    <property type="match status" value="1"/>
</dbReference>
<keyword evidence="2" id="KW-0342">GTP-binding</keyword>
<reference evidence="4" key="3">
    <citation type="submission" date="2018-07" db="EMBL/GenBank/DDBJ databases">
        <title>WGS assembly of Glycine max.</title>
        <authorList>
            <person name="Schmutz J."/>
            <person name="Cannon S."/>
            <person name="Schlueter J."/>
            <person name="Ma J."/>
            <person name="Mitros T."/>
            <person name="Nelson W."/>
            <person name="Hyten D."/>
            <person name="Song Q."/>
            <person name="Thelen J."/>
            <person name="Cheng J."/>
            <person name="Xu D."/>
            <person name="Hellsten U."/>
            <person name="May G."/>
            <person name="Yu Y."/>
            <person name="Sakurai T."/>
            <person name="Umezawa T."/>
            <person name="Bhattacharyya M."/>
            <person name="Sandhu D."/>
            <person name="Valliyodan B."/>
            <person name="Lindquist E."/>
            <person name="Peto M."/>
            <person name="Grant D."/>
            <person name="Shu S."/>
            <person name="Goodstein D."/>
            <person name="Barry K."/>
            <person name="Futrell-Griggs M."/>
            <person name="Abernathy B."/>
            <person name="Du J."/>
            <person name="Tian Z."/>
            <person name="Zhu L."/>
            <person name="Gill N."/>
            <person name="Joshi T."/>
            <person name="Libault M."/>
            <person name="Sethuraman A."/>
            <person name="Zhang X."/>
            <person name="Shinozaki K."/>
            <person name="Nguyen H."/>
            <person name="Wing R."/>
            <person name="Cregan P."/>
            <person name="Specht J."/>
            <person name="Grimwood J."/>
            <person name="Rokhsar D."/>
            <person name="Stacey G."/>
            <person name="Shoemaker R."/>
            <person name="Jackson S."/>
        </authorList>
    </citation>
    <scope>NUCLEOTIDE SEQUENCE</scope>
    <source>
        <tissue evidence="4">Callus</tissue>
    </source>
</reference>
<organism evidence="4">
    <name type="scientific">Glycine max</name>
    <name type="common">Soybean</name>
    <name type="synonym">Glycine hispida</name>
    <dbReference type="NCBI Taxonomy" id="3847"/>
    <lineage>
        <taxon>Eukaryota</taxon>
        <taxon>Viridiplantae</taxon>
        <taxon>Streptophyta</taxon>
        <taxon>Embryophyta</taxon>
        <taxon>Tracheophyta</taxon>
        <taxon>Spermatophyta</taxon>
        <taxon>Magnoliopsida</taxon>
        <taxon>eudicotyledons</taxon>
        <taxon>Gunneridae</taxon>
        <taxon>Pentapetalae</taxon>
        <taxon>rosids</taxon>
        <taxon>fabids</taxon>
        <taxon>Fabales</taxon>
        <taxon>Fabaceae</taxon>
        <taxon>Papilionoideae</taxon>
        <taxon>50 kb inversion clade</taxon>
        <taxon>NPAAA clade</taxon>
        <taxon>indigoferoid/millettioid clade</taxon>
        <taxon>Phaseoleae</taxon>
        <taxon>Glycine</taxon>
        <taxon>Glycine subgen. Soja</taxon>
    </lineage>
</organism>
<accession>A0A0R0GCS9</accession>
<dbReference type="GO" id="GO:0005525">
    <property type="term" value="F:GTP binding"/>
    <property type="evidence" value="ECO:0007669"/>
    <property type="project" value="UniProtKB-KW"/>
</dbReference>
<dbReference type="Pfam" id="PF00448">
    <property type="entry name" value="SRP54"/>
    <property type="match status" value="1"/>
</dbReference>
<reference evidence="4 5" key="1">
    <citation type="journal article" date="2010" name="Nature">
        <title>Genome sequence of the palaeopolyploid soybean.</title>
        <authorList>
            <person name="Schmutz J."/>
            <person name="Cannon S.B."/>
            <person name="Schlueter J."/>
            <person name="Ma J."/>
            <person name="Mitros T."/>
            <person name="Nelson W."/>
            <person name="Hyten D.L."/>
            <person name="Song Q."/>
            <person name="Thelen J.J."/>
            <person name="Cheng J."/>
            <person name="Xu D."/>
            <person name="Hellsten U."/>
            <person name="May G.D."/>
            <person name="Yu Y."/>
            <person name="Sakurai T."/>
            <person name="Umezawa T."/>
            <person name="Bhattacharyya M.K."/>
            <person name="Sandhu D."/>
            <person name="Valliyodan B."/>
            <person name="Lindquist E."/>
            <person name="Peto M."/>
            <person name="Grant D."/>
            <person name="Shu S."/>
            <person name="Goodstein D."/>
            <person name="Barry K."/>
            <person name="Futrell-Griggs M."/>
            <person name="Abernathy B."/>
            <person name="Du J."/>
            <person name="Tian Z."/>
            <person name="Zhu L."/>
            <person name="Gill N."/>
            <person name="Joshi T."/>
            <person name="Libault M."/>
            <person name="Sethuraman A."/>
            <person name="Zhang X.-C."/>
            <person name="Shinozaki K."/>
            <person name="Nguyen H.T."/>
            <person name="Wing R.A."/>
            <person name="Cregan P."/>
            <person name="Specht J."/>
            <person name="Grimwood J."/>
            <person name="Rokhsar D."/>
            <person name="Stacey G."/>
            <person name="Shoemaker R.C."/>
            <person name="Jackson S.A."/>
        </authorList>
    </citation>
    <scope>NUCLEOTIDE SEQUENCE</scope>
    <source>
        <strain evidence="5">cv. Williams 82</strain>
        <tissue evidence="4">Callus</tissue>
    </source>
</reference>
<dbReference type="EnsemblPlants" id="KRH15942">
    <property type="protein sequence ID" value="KRH15942"/>
    <property type="gene ID" value="GLYMA_14G121000"/>
</dbReference>
<dbReference type="Proteomes" id="UP000008827">
    <property type="component" value="Chromosome 14"/>
</dbReference>
<evidence type="ECO:0000313" key="6">
    <source>
        <dbReference type="Proteomes" id="UP000008827"/>
    </source>
</evidence>
<dbReference type="EMBL" id="CM000847">
    <property type="protein sequence ID" value="KRH15942.1"/>
    <property type="molecule type" value="Genomic_DNA"/>
</dbReference>
<dbReference type="GO" id="GO:0048500">
    <property type="term" value="C:signal recognition particle"/>
    <property type="evidence" value="ECO:0007669"/>
    <property type="project" value="InterPro"/>
</dbReference>
<dbReference type="SMART" id="SM00962">
    <property type="entry name" value="SRP54"/>
    <property type="match status" value="1"/>
</dbReference>
<evidence type="ECO:0000313" key="5">
    <source>
        <dbReference type="EnsemblPlants" id="KRH15942"/>
    </source>
</evidence>
<evidence type="ECO:0000313" key="4">
    <source>
        <dbReference type="EMBL" id="KRH15942.1"/>
    </source>
</evidence>
<dbReference type="InterPro" id="IPR027417">
    <property type="entry name" value="P-loop_NTPase"/>
</dbReference>
<dbReference type="Gramene" id="KRH15942">
    <property type="protein sequence ID" value="KRH15942"/>
    <property type="gene ID" value="GLYMA_14G121000"/>
</dbReference>
<keyword evidence="6" id="KW-1185">Reference proteome</keyword>
<reference evidence="5" key="2">
    <citation type="submission" date="2018-02" db="UniProtKB">
        <authorList>
            <consortium name="EnsemblPlants"/>
        </authorList>
    </citation>
    <scope>IDENTIFICATION</scope>
    <source>
        <strain evidence="5">Williams 82</strain>
    </source>
</reference>
<proteinExistence type="predicted"/>
<dbReference type="InterPro" id="IPR000897">
    <property type="entry name" value="SRP54_GTPase_dom"/>
</dbReference>
<evidence type="ECO:0000259" key="3">
    <source>
        <dbReference type="SMART" id="SM00962"/>
    </source>
</evidence>
<name>A0A0R0GCS9_SOYBN</name>
<dbReference type="GO" id="GO:0003924">
    <property type="term" value="F:GTPase activity"/>
    <property type="evidence" value="ECO:0007669"/>
    <property type="project" value="InterPro"/>
</dbReference>
<dbReference type="AlphaFoldDB" id="A0A0R0GCS9"/>
<feature type="domain" description="SRP54-type proteins GTP-binding" evidence="3">
    <location>
        <begin position="1"/>
        <end position="174"/>
    </location>
</feature>
<dbReference type="PANTHER" id="PTHR11564">
    <property type="entry name" value="SIGNAL RECOGNITION PARTICLE 54K PROTEIN SRP54"/>
    <property type="match status" value="1"/>
</dbReference>
<keyword evidence="1" id="KW-0547">Nucleotide-binding</keyword>
<dbReference type="PANTHER" id="PTHR11564:SF5">
    <property type="entry name" value="SIGNAL RECOGNITION PARTICLE SUBUNIT SRP54"/>
    <property type="match status" value="1"/>
</dbReference>
<gene>
    <name evidence="4" type="ORF">GLYMA_14G121000</name>
</gene>
<dbReference type="GO" id="GO:0006614">
    <property type="term" value="P:SRP-dependent cotranslational protein targeting to membrane"/>
    <property type="evidence" value="ECO:0007669"/>
    <property type="project" value="InterPro"/>
</dbReference>
<dbReference type="InParanoid" id="A0A0R0GCS9"/>
<sequence>MLVAGDVYKPAAIDQLAILGKHVDVPVYTAGTDVKPSEIAKQGLEEAKKKKIDVVIHKLKCKAESKRVEKKETNTQEFLYWFGNNPCLHPVPKRPAVLEISFNLVKIILQAKIHKGSLVTTFNPEIGITGAILTKLDADSRGGAALSFRERSLRTPFDGAGCNQEPSQLSALFSFLIHPLPYKDGVTQTCLKISCSGRLLQHRSRKLNDIYFIK</sequence>
<protein>
    <recommendedName>
        <fullName evidence="3">SRP54-type proteins GTP-binding domain-containing protein</fullName>
    </recommendedName>
</protein>
<dbReference type="InterPro" id="IPR022941">
    <property type="entry name" value="SRP54"/>
</dbReference>
<evidence type="ECO:0000256" key="1">
    <source>
        <dbReference type="ARBA" id="ARBA00022741"/>
    </source>
</evidence>
<evidence type="ECO:0000256" key="2">
    <source>
        <dbReference type="ARBA" id="ARBA00023134"/>
    </source>
</evidence>
<dbReference type="SMR" id="A0A0R0GCS9"/>
<dbReference type="STRING" id="3847.A0A0R0GCS9"/>
<dbReference type="PaxDb" id="3847-GLYMA14G27920.1"/>